<gene>
    <name evidence="6" type="ORF">CDD81_4361</name>
</gene>
<dbReference type="OrthoDB" id="1922221at2759"/>
<dbReference type="InterPro" id="IPR004140">
    <property type="entry name" value="Exo70"/>
</dbReference>
<evidence type="ECO:0000256" key="3">
    <source>
        <dbReference type="ARBA" id="ARBA00022483"/>
    </source>
</evidence>
<keyword evidence="7" id="KW-1185">Reference proteome</keyword>
<keyword evidence="4" id="KW-0653">Protein transport</keyword>
<evidence type="ECO:0000259" key="5">
    <source>
        <dbReference type="Pfam" id="PF03081"/>
    </source>
</evidence>
<comment type="caution">
    <text evidence="6">The sequence shown here is derived from an EMBL/GenBank/DDBJ whole genome shotgun (WGS) entry which is preliminary data.</text>
</comment>
<accession>A0A2C5XNJ2</accession>
<dbReference type="Gene3D" id="1.20.1280.170">
    <property type="entry name" value="Exocyst complex component Exo70"/>
    <property type="match status" value="1"/>
</dbReference>
<protein>
    <recommendedName>
        <fullName evidence="4">Exocyst complex protein EXO70</fullName>
    </recommendedName>
</protein>
<dbReference type="GO" id="GO:0005546">
    <property type="term" value="F:phosphatidylinositol-4,5-bisphosphate binding"/>
    <property type="evidence" value="ECO:0007669"/>
    <property type="project" value="InterPro"/>
</dbReference>
<sequence>MAVGLVSNQGIDEEARAEVDVLNSRLDKTAQLTKKIQACLGRLEASGHSVGQVAGPLSGETRRLQLLENNVDAVLDAIGRLRQPVDSKDNEEATVRAGPDKVGLSVYIASVKRLQKSLNGVQASNIRANQHAMTELQHLVDSAKEQLESHFGKILRADTPHSVEPLHYITKSKAFPVLSQDTLARLALIHTHLMVPDTSSLVPALFADIRGPYLASSLFNLAAASVSTAKKKNPGAMYRAGTNGMSTYASAMEGLFVSEHENIRAIFGQEMSASILHSTCQASLTELARTARELNGHIKAHVSTDCYLAYEVTDVLSTLGSRLEPMSGQVKMSISAALKPVRETAKSSLAELLEETRRRINGFTTLPPDGSLIPLVPETMRRLQAMIEFLTPISAIMVSLGQGGWRAGTPSNSRAADIAPTLAAFDIGADGREIFCQYCLDTMDTVLTCLEQKVRLVLRNKHVHGVFLANCVVVMERMVRDSELGSLPSLRLNLLEQWRKKATTMYTDVCKDLSVYLFDTIHTSRSQRPASGQAADSASVIKGLSSKDKDKIKDKFLQFNAAFDDMVSKHKSYSMEPEVRSTFGEDIRQKLQPLYDRFWDRYHEIDKGKGKYVKYDKAAISAVFLGLSL</sequence>
<proteinExistence type="inferred from homology"/>
<dbReference type="GO" id="GO:0000145">
    <property type="term" value="C:exocyst"/>
    <property type="evidence" value="ECO:0007669"/>
    <property type="project" value="InterPro"/>
</dbReference>
<dbReference type="AlphaFoldDB" id="A0A2C5XNJ2"/>
<keyword evidence="2 4" id="KW-0813">Transport</keyword>
<comment type="similarity">
    <text evidence="1 4">Belongs to the EXO70 family.</text>
</comment>
<dbReference type="PANTHER" id="PTHR12542">
    <property type="entry name" value="EXOCYST COMPLEX PROTEIN EXO70"/>
    <property type="match status" value="1"/>
</dbReference>
<dbReference type="EMBL" id="NJET01000293">
    <property type="protein sequence ID" value="PHH58815.1"/>
    <property type="molecule type" value="Genomic_DNA"/>
</dbReference>
<dbReference type="Pfam" id="PF20669">
    <property type="entry name" value="Exo70_N"/>
    <property type="match status" value="1"/>
</dbReference>
<dbReference type="InterPro" id="IPR016159">
    <property type="entry name" value="Cullin_repeat-like_dom_sf"/>
</dbReference>
<dbReference type="GO" id="GO:0005935">
    <property type="term" value="C:cellular bud neck"/>
    <property type="evidence" value="ECO:0007669"/>
    <property type="project" value="UniProtKB-SubCell"/>
</dbReference>
<evidence type="ECO:0000256" key="4">
    <source>
        <dbReference type="RuleBase" id="RU365026"/>
    </source>
</evidence>
<dbReference type="STRING" id="1399860.A0A2C5XNJ2"/>
<comment type="function">
    <text evidence="4">Involved in the secretory pathway as part of the exocyst complex which tethers secretory vesicles to the sites of exocytosis. Also plays a role in the assembly of the exocyst.</text>
</comment>
<evidence type="ECO:0000313" key="6">
    <source>
        <dbReference type="EMBL" id="PHH58815.1"/>
    </source>
</evidence>
<feature type="domain" description="Exocyst complex subunit Exo70 C-terminal" evidence="5">
    <location>
        <begin position="242"/>
        <end position="624"/>
    </location>
</feature>
<dbReference type="SUPFAM" id="SSF74788">
    <property type="entry name" value="Cullin repeat-like"/>
    <property type="match status" value="1"/>
</dbReference>
<dbReference type="Proteomes" id="UP000226192">
    <property type="component" value="Unassembled WGS sequence"/>
</dbReference>
<dbReference type="InterPro" id="IPR046364">
    <property type="entry name" value="Exo70_C"/>
</dbReference>
<dbReference type="GO" id="GO:0015031">
    <property type="term" value="P:protein transport"/>
    <property type="evidence" value="ECO:0007669"/>
    <property type="project" value="UniProtKB-KW"/>
</dbReference>
<evidence type="ECO:0000256" key="2">
    <source>
        <dbReference type="ARBA" id="ARBA00022448"/>
    </source>
</evidence>
<evidence type="ECO:0000313" key="7">
    <source>
        <dbReference type="Proteomes" id="UP000226192"/>
    </source>
</evidence>
<evidence type="ECO:0000256" key="1">
    <source>
        <dbReference type="ARBA" id="ARBA00006756"/>
    </source>
</evidence>
<dbReference type="Pfam" id="PF03081">
    <property type="entry name" value="Exo70_C"/>
    <property type="match status" value="1"/>
</dbReference>
<dbReference type="PANTHER" id="PTHR12542:SF41">
    <property type="entry name" value="EXOCYST COMPLEX COMPONENT 7"/>
    <property type="match status" value="1"/>
</dbReference>
<dbReference type="GO" id="GO:0006887">
    <property type="term" value="P:exocytosis"/>
    <property type="evidence" value="ECO:0007669"/>
    <property type="project" value="UniProtKB-KW"/>
</dbReference>
<name>A0A2C5XNJ2_9HYPO</name>
<keyword evidence="3 4" id="KW-0268">Exocytosis</keyword>
<organism evidence="6 7">
    <name type="scientific">Ophiocordyceps australis</name>
    <dbReference type="NCBI Taxonomy" id="1399860"/>
    <lineage>
        <taxon>Eukaryota</taxon>
        <taxon>Fungi</taxon>
        <taxon>Dikarya</taxon>
        <taxon>Ascomycota</taxon>
        <taxon>Pezizomycotina</taxon>
        <taxon>Sordariomycetes</taxon>
        <taxon>Hypocreomycetidae</taxon>
        <taxon>Hypocreales</taxon>
        <taxon>Ophiocordycipitaceae</taxon>
        <taxon>Ophiocordyceps</taxon>
    </lineage>
</organism>
<comment type="subcellular location">
    <subcellularLocation>
        <location evidence="4">Bud</location>
    </subcellularLocation>
    <subcellularLocation>
        <location evidence="4">Bud neck</location>
    </subcellularLocation>
</comment>
<reference evidence="6 7" key="1">
    <citation type="submission" date="2017-06" db="EMBL/GenBank/DDBJ databases">
        <title>Ant-infecting Ophiocordyceps genomes reveal a high diversity of potential behavioral manipulation genes and a possible major role for enterotoxins.</title>
        <authorList>
            <person name="De Bekker C."/>
            <person name="Evans H.C."/>
            <person name="Brachmann A."/>
            <person name="Hughes D.P."/>
        </authorList>
    </citation>
    <scope>NUCLEOTIDE SEQUENCE [LARGE SCALE GENOMIC DNA]</scope>
    <source>
        <strain evidence="6 7">Map64</strain>
    </source>
</reference>